<accession>A0A160VHH4</accession>
<dbReference type="EC" id="2.6.1.42" evidence="4"/>
<dbReference type="FunFam" id="3.20.10.10:FF:000002">
    <property type="entry name" value="D-alanine aminotransferase"/>
    <property type="match status" value="1"/>
</dbReference>
<name>A0A160VHH4_9ZZZZ</name>
<keyword evidence="4" id="KW-0808">Transferase</keyword>
<sequence length="305" mass="33628">MPGGTHEYIQDPRNENVLIYINGEILARSEAKVSVFDSGFLLGDGVWEGIRLHNGQLVFCEEHIDRLYSGAAAIGMDIGMPKNDLVAKIHETFAANDMHSDIHLRLIVSRGLKSTPYQHPRVNVGPPTVVIIPEYKVVTEDSKSNGLKLVSVTTSRASESTQDPKINSLSKFNCIQACIEADRLGGDEGLMLDMHGYVSTCNSTNFFIVRNSEAWTSTGEYCLNGVTRGAIIDLCRSNNITVLEKNFLMDDVYTADEAFVTGTFAGVLPVTAVDEHILSGGQRGPLTKWLQELYRSEIDKRYPGK</sequence>
<dbReference type="GO" id="GO:0008652">
    <property type="term" value="P:amino acid biosynthetic process"/>
    <property type="evidence" value="ECO:0007669"/>
    <property type="project" value="UniProtKB-ARBA"/>
</dbReference>
<dbReference type="Gene3D" id="3.20.10.10">
    <property type="entry name" value="D-amino Acid Aminotransferase, subunit A, domain 2"/>
    <property type="match status" value="1"/>
</dbReference>
<protein>
    <submittedName>
        <fullName evidence="4">Branched-chain amino acid aminotransferase</fullName>
        <ecNumber evidence="4">2.6.1.42</ecNumber>
    </submittedName>
</protein>
<proteinExistence type="inferred from homology"/>
<evidence type="ECO:0000256" key="2">
    <source>
        <dbReference type="ARBA" id="ARBA00009320"/>
    </source>
</evidence>
<dbReference type="SUPFAM" id="SSF56752">
    <property type="entry name" value="D-aminoacid aminotransferase-like PLP-dependent enzymes"/>
    <property type="match status" value="1"/>
</dbReference>
<dbReference type="EMBL" id="FAXC01000388">
    <property type="protein sequence ID" value="CUV10260.1"/>
    <property type="molecule type" value="Genomic_DNA"/>
</dbReference>
<comment type="similarity">
    <text evidence="2">Belongs to the class-IV pyridoxal-phosphate-dependent aminotransferase family.</text>
</comment>
<evidence type="ECO:0000256" key="3">
    <source>
        <dbReference type="ARBA" id="ARBA00022898"/>
    </source>
</evidence>
<evidence type="ECO:0000256" key="1">
    <source>
        <dbReference type="ARBA" id="ARBA00001933"/>
    </source>
</evidence>
<dbReference type="InterPro" id="IPR043131">
    <property type="entry name" value="BCAT-like_N"/>
</dbReference>
<dbReference type="InterPro" id="IPR043132">
    <property type="entry name" value="BCAT-like_C"/>
</dbReference>
<dbReference type="GO" id="GO:0046394">
    <property type="term" value="P:carboxylic acid biosynthetic process"/>
    <property type="evidence" value="ECO:0007669"/>
    <property type="project" value="UniProtKB-ARBA"/>
</dbReference>
<dbReference type="AlphaFoldDB" id="A0A160VHH4"/>
<organism evidence="4">
    <name type="scientific">hydrothermal vent metagenome</name>
    <dbReference type="NCBI Taxonomy" id="652676"/>
    <lineage>
        <taxon>unclassified sequences</taxon>
        <taxon>metagenomes</taxon>
        <taxon>ecological metagenomes</taxon>
    </lineage>
</organism>
<gene>
    <name evidence="4" type="ORF">MGWOODY_Mmi1851</name>
</gene>
<dbReference type="PANTHER" id="PTHR42743:SF11">
    <property type="entry name" value="AMINODEOXYCHORISMATE LYASE"/>
    <property type="match status" value="1"/>
</dbReference>
<dbReference type="Pfam" id="PF01063">
    <property type="entry name" value="Aminotran_4"/>
    <property type="match status" value="1"/>
</dbReference>
<keyword evidence="4" id="KW-0032">Aminotransferase</keyword>
<dbReference type="Gene3D" id="3.30.470.10">
    <property type="match status" value="1"/>
</dbReference>
<reference evidence="4" key="1">
    <citation type="submission" date="2015-10" db="EMBL/GenBank/DDBJ databases">
        <authorList>
            <person name="Gilbert D.G."/>
        </authorList>
    </citation>
    <scope>NUCLEOTIDE SEQUENCE</scope>
</reference>
<dbReference type="InterPro" id="IPR050571">
    <property type="entry name" value="Class-IV_PLP-Dep_Aminotrnsfr"/>
</dbReference>
<dbReference type="GO" id="GO:0004084">
    <property type="term" value="F:branched-chain-amino-acid transaminase activity"/>
    <property type="evidence" value="ECO:0007669"/>
    <property type="project" value="UniProtKB-EC"/>
</dbReference>
<dbReference type="InterPro" id="IPR001544">
    <property type="entry name" value="Aminotrans_IV"/>
</dbReference>
<comment type="cofactor">
    <cofactor evidence="1">
        <name>pyridoxal 5'-phosphate</name>
        <dbReference type="ChEBI" id="CHEBI:597326"/>
    </cofactor>
</comment>
<dbReference type="PANTHER" id="PTHR42743">
    <property type="entry name" value="AMINO-ACID AMINOTRANSFERASE"/>
    <property type="match status" value="1"/>
</dbReference>
<dbReference type="InterPro" id="IPR036038">
    <property type="entry name" value="Aminotransferase-like"/>
</dbReference>
<evidence type="ECO:0000313" key="4">
    <source>
        <dbReference type="EMBL" id="CUV10260.1"/>
    </source>
</evidence>
<keyword evidence="3" id="KW-0663">Pyridoxal phosphate</keyword>